<feature type="chain" id="PRO_5045219533" evidence="1">
    <location>
        <begin position="28"/>
        <end position="292"/>
    </location>
</feature>
<organism evidence="2 3">
    <name type="scientific">Litoribrevibacter euphylliae</name>
    <dbReference type="NCBI Taxonomy" id="1834034"/>
    <lineage>
        <taxon>Bacteria</taxon>
        <taxon>Pseudomonadati</taxon>
        <taxon>Pseudomonadota</taxon>
        <taxon>Gammaproteobacteria</taxon>
        <taxon>Oceanospirillales</taxon>
        <taxon>Oceanospirillaceae</taxon>
        <taxon>Litoribrevibacter</taxon>
    </lineage>
</organism>
<name>A0ABV7HL28_9GAMM</name>
<comment type="caution">
    <text evidence="2">The sequence shown here is derived from an EMBL/GenBank/DDBJ whole genome shotgun (WGS) entry which is preliminary data.</text>
</comment>
<keyword evidence="1" id="KW-0732">Signal</keyword>
<evidence type="ECO:0000313" key="2">
    <source>
        <dbReference type="EMBL" id="MFC3152052.1"/>
    </source>
</evidence>
<accession>A0ABV7HL28</accession>
<evidence type="ECO:0000313" key="3">
    <source>
        <dbReference type="Proteomes" id="UP001595476"/>
    </source>
</evidence>
<dbReference type="RefSeq" id="WP_386721813.1">
    <property type="nucleotide sequence ID" value="NZ_JBHRSZ010000005.1"/>
</dbReference>
<dbReference type="Pfam" id="PF12974">
    <property type="entry name" value="Phosphonate-bd"/>
    <property type="match status" value="1"/>
</dbReference>
<dbReference type="EMBL" id="JBHRSZ010000005">
    <property type="protein sequence ID" value="MFC3152052.1"/>
    <property type="molecule type" value="Genomic_DNA"/>
</dbReference>
<protein>
    <submittedName>
        <fullName evidence="2">PhnD/SsuA/transferrin family substrate-binding protein</fullName>
    </submittedName>
</protein>
<keyword evidence="3" id="KW-1185">Reference proteome</keyword>
<evidence type="ECO:0000256" key="1">
    <source>
        <dbReference type="SAM" id="SignalP"/>
    </source>
</evidence>
<feature type="signal peptide" evidence="1">
    <location>
        <begin position="1"/>
        <end position="27"/>
    </location>
</feature>
<sequence>MRSFANQIKYRLLCMSMLLITSVPTFAEKLTSIYFYNPEINVSRNSTLKQKLDNFLAQQGSYQFQPVTDRKIFSQLIETQPQAVFIMSSWFYQTLTNKSDLTARLVGVKNNTPFFKKLLVIHQDHNQSNAANLIIASTGAPSYSSSVLQNILKTSSSASPDILKSSQILHVPKDLDALLSVGFGMAQAALSTEDSLNQLKRFYSNQHQKLKILGSSTPLMRALVVTPREASEQVDQLIEKLEHMEQHQAGKISLSLIGLDRWMQFKDAVSLTQPVQQVTPRVIGKSQGGRKP</sequence>
<proteinExistence type="predicted"/>
<gene>
    <name evidence="2" type="ORF">ACFOEK_13500</name>
</gene>
<reference evidence="3" key="1">
    <citation type="journal article" date="2019" name="Int. J. Syst. Evol. Microbiol.">
        <title>The Global Catalogue of Microorganisms (GCM) 10K type strain sequencing project: providing services to taxonomists for standard genome sequencing and annotation.</title>
        <authorList>
            <consortium name="The Broad Institute Genomics Platform"/>
            <consortium name="The Broad Institute Genome Sequencing Center for Infectious Disease"/>
            <person name="Wu L."/>
            <person name="Ma J."/>
        </authorList>
    </citation>
    <scope>NUCLEOTIDE SEQUENCE [LARGE SCALE GENOMIC DNA]</scope>
    <source>
        <strain evidence="3">KCTC 52438</strain>
    </source>
</reference>
<dbReference type="Proteomes" id="UP001595476">
    <property type="component" value="Unassembled WGS sequence"/>
</dbReference>